<dbReference type="Proteomes" id="UP000050417">
    <property type="component" value="Unassembled WGS sequence"/>
</dbReference>
<dbReference type="STRING" id="1134406.ADN00_15720"/>
<reference evidence="2 3" key="1">
    <citation type="submission" date="2015-07" db="EMBL/GenBank/DDBJ databases">
        <title>Genome sequence of Ornatilinea apprima DSM 23815.</title>
        <authorList>
            <person name="Hemp J."/>
            <person name="Ward L.M."/>
            <person name="Pace L.A."/>
            <person name="Fischer W.W."/>
        </authorList>
    </citation>
    <scope>NUCLEOTIDE SEQUENCE [LARGE SCALE GENOMIC DNA]</scope>
    <source>
        <strain evidence="2 3">P3M-1</strain>
    </source>
</reference>
<comment type="caution">
    <text evidence="2">The sequence shown here is derived from an EMBL/GenBank/DDBJ whole genome shotgun (WGS) entry which is preliminary data.</text>
</comment>
<feature type="region of interest" description="Disordered" evidence="1">
    <location>
        <begin position="37"/>
        <end position="62"/>
    </location>
</feature>
<feature type="compositionally biased region" description="Basic and acidic residues" evidence="1">
    <location>
        <begin position="45"/>
        <end position="54"/>
    </location>
</feature>
<keyword evidence="3" id="KW-1185">Reference proteome</keyword>
<accession>A0A0P6WQD0</accession>
<gene>
    <name evidence="2" type="ORF">ADN00_15720</name>
</gene>
<dbReference type="EMBL" id="LGCL01000039">
    <property type="protein sequence ID" value="KPL72264.1"/>
    <property type="molecule type" value="Genomic_DNA"/>
</dbReference>
<sequence>MGVKEALKNIRETEALEHIAERLDSIDQRLERLEKALSSKTGKTVKKDEEKPGSDNESEPAG</sequence>
<dbReference type="AlphaFoldDB" id="A0A0P6WQD0"/>
<proteinExistence type="predicted"/>
<protein>
    <submittedName>
        <fullName evidence="2">Uncharacterized protein</fullName>
    </submittedName>
</protein>
<evidence type="ECO:0000256" key="1">
    <source>
        <dbReference type="SAM" id="MobiDB-lite"/>
    </source>
</evidence>
<organism evidence="2 3">
    <name type="scientific">Ornatilinea apprima</name>
    <dbReference type="NCBI Taxonomy" id="1134406"/>
    <lineage>
        <taxon>Bacteria</taxon>
        <taxon>Bacillati</taxon>
        <taxon>Chloroflexota</taxon>
        <taxon>Anaerolineae</taxon>
        <taxon>Anaerolineales</taxon>
        <taxon>Anaerolineaceae</taxon>
        <taxon>Ornatilinea</taxon>
    </lineage>
</organism>
<evidence type="ECO:0000313" key="2">
    <source>
        <dbReference type="EMBL" id="KPL72264.1"/>
    </source>
</evidence>
<name>A0A0P6WQD0_9CHLR</name>
<dbReference type="RefSeq" id="WP_075063981.1">
    <property type="nucleotide sequence ID" value="NZ_LGCL01000039.1"/>
</dbReference>
<evidence type="ECO:0000313" key="3">
    <source>
        <dbReference type="Proteomes" id="UP000050417"/>
    </source>
</evidence>